<dbReference type="Proteomes" id="UP001158986">
    <property type="component" value="Unassembled WGS sequence"/>
</dbReference>
<dbReference type="EMBL" id="CAKLCB010000242">
    <property type="protein sequence ID" value="CAH0517476.1"/>
    <property type="molecule type" value="Genomic_DNA"/>
</dbReference>
<protein>
    <submittedName>
        <fullName evidence="1">Uncharacterized protein</fullName>
    </submittedName>
</protein>
<proteinExistence type="predicted"/>
<evidence type="ECO:0000313" key="1">
    <source>
        <dbReference type="EMBL" id="CAH0517476.1"/>
    </source>
</evidence>
<gene>
    <name evidence="1" type="ORF">PBS001_LOCUS4085</name>
</gene>
<keyword evidence="2" id="KW-1185">Reference proteome</keyword>
<reference evidence="1 2" key="1">
    <citation type="submission" date="2021-11" db="EMBL/GenBank/DDBJ databases">
        <authorList>
            <person name="Islam A."/>
            <person name="Islam S."/>
            <person name="Flora M.S."/>
            <person name="Rahman M."/>
            <person name="Ziaur R.M."/>
            <person name="Epstein J.H."/>
            <person name="Hassan M."/>
            <person name="Klassen M."/>
            <person name="Woodard K."/>
            <person name="Webb A."/>
            <person name="Webby R.J."/>
            <person name="El Zowalaty M.E."/>
        </authorList>
    </citation>
    <scope>NUCLEOTIDE SEQUENCE [LARGE SCALE GENOMIC DNA]</scope>
    <source>
        <strain evidence="1">Pbs1</strain>
    </source>
</reference>
<evidence type="ECO:0000313" key="2">
    <source>
        <dbReference type="Proteomes" id="UP001158986"/>
    </source>
</evidence>
<name>A0ABN8CYW6_9STRA</name>
<organism evidence="1 2">
    <name type="scientific">Peronospora belbahrii</name>
    <dbReference type="NCBI Taxonomy" id="622444"/>
    <lineage>
        <taxon>Eukaryota</taxon>
        <taxon>Sar</taxon>
        <taxon>Stramenopiles</taxon>
        <taxon>Oomycota</taxon>
        <taxon>Peronosporomycetes</taxon>
        <taxon>Peronosporales</taxon>
        <taxon>Peronosporaceae</taxon>
        <taxon>Peronospora</taxon>
    </lineage>
</organism>
<sequence length="196" mass="22440">MLKEFWPWRRRRVNRKLVEARHSLKFRISNYPRADRCWRREPKSTCGVCAKLKCSLSLFETQLLPAAKIAGNLWAHLSLLLISSTLKISHGRTDDEIIVKGVSREPLALASTRDWRDDVDFVPQLQTVLGAMNDVLQLCQTHATALPASYPSNFNIRTTHNEFTVTVKYVQSFRKRVLDALALGMSVMLTTMTIVR</sequence>
<accession>A0ABN8CYW6</accession>
<comment type="caution">
    <text evidence="1">The sequence shown here is derived from an EMBL/GenBank/DDBJ whole genome shotgun (WGS) entry which is preliminary data.</text>
</comment>